<sequence>MFVPSATAPAILTLMQIEPVEVTVSVAEGFYDQVEEGMPALVRTDVYPNREFKGEVYRKSPTINRASRTFEAEIRIPNEERMLRPGMFARVSLNLGDVEGIYIPAKAVVSQPGTTNQYVFVKEGDRVRRVAVETGNRYQDQIRIVSGLDAGQTIITEGIGKLNQGTLVRVVSPSASAQPSEPSGT</sequence>
<dbReference type="GO" id="GO:1990281">
    <property type="term" value="C:efflux pump complex"/>
    <property type="evidence" value="ECO:0007669"/>
    <property type="project" value="TreeGrafter"/>
</dbReference>
<feature type="domain" description="CusB-like beta-barrel" evidence="2">
    <location>
        <begin position="22"/>
        <end position="94"/>
    </location>
</feature>
<dbReference type="RefSeq" id="WP_089321965.1">
    <property type="nucleotide sequence ID" value="NZ_FZOQ01000050.1"/>
</dbReference>
<name>A0A239LUZ3_9BACT</name>
<dbReference type="AlphaFoldDB" id="A0A239LUZ3"/>
<keyword evidence="5" id="KW-1185">Reference proteome</keyword>
<reference evidence="5" key="1">
    <citation type="submission" date="2017-06" db="EMBL/GenBank/DDBJ databases">
        <authorList>
            <person name="Varghese N."/>
            <person name="Submissions S."/>
        </authorList>
    </citation>
    <scope>NUCLEOTIDE SEQUENCE [LARGE SCALE GENOMIC DNA]</scope>
    <source>
        <strain evidence="5">NKM1</strain>
    </source>
</reference>
<dbReference type="SUPFAM" id="SSF111369">
    <property type="entry name" value="HlyD-like secretion proteins"/>
    <property type="match status" value="1"/>
</dbReference>
<protein>
    <submittedName>
        <fullName evidence="4">RND family efflux transporter, MFP subunit</fullName>
    </submittedName>
</protein>
<dbReference type="PANTHER" id="PTHR30469:SF15">
    <property type="entry name" value="HLYD FAMILY OF SECRETION PROTEINS"/>
    <property type="match status" value="1"/>
</dbReference>
<dbReference type="GO" id="GO:0015562">
    <property type="term" value="F:efflux transmembrane transporter activity"/>
    <property type="evidence" value="ECO:0007669"/>
    <property type="project" value="TreeGrafter"/>
</dbReference>
<dbReference type="NCBIfam" id="TIGR01730">
    <property type="entry name" value="RND_mfp"/>
    <property type="match status" value="1"/>
</dbReference>
<dbReference type="EMBL" id="FZOQ01000050">
    <property type="protein sequence ID" value="SNT33623.1"/>
    <property type="molecule type" value="Genomic_DNA"/>
</dbReference>
<dbReference type="FunFam" id="2.40.30.170:FF:000010">
    <property type="entry name" value="Efflux RND transporter periplasmic adaptor subunit"/>
    <property type="match status" value="1"/>
</dbReference>
<gene>
    <name evidence="4" type="ORF">SAMN06296052_15012</name>
</gene>
<dbReference type="InterPro" id="IPR058637">
    <property type="entry name" value="YknX-like_C"/>
</dbReference>
<evidence type="ECO:0000313" key="4">
    <source>
        <dbReference type="EMBL" id="SNT33623.1"/>
    </source>
</evidence>
<dbReference type="Gene3D" id="2.40.30.170">
    <property type="match status" value="1"/>
</dbReference>
<comment type="similarity">
    <text evidence="1">Belongs to the membrane fusion protein (MFP) (TC 8.A.1) family.</text>
</comment>
<dbReference type="Pfam" id="PF25989">
    <property type="entry name" value="YknX_C"/>
    <property type="match status" value="1"/>
</dbReference>
<accession>A0A239LUZ3</accession>
<feature type="domain" description="YknX-like C-terminal permuted SH3-like" evidence="3">
    <location>
        <begin position="101"/>
        <end position="170"/>
    </location>
</feature>
<dbReference type="InterPro" id="IPR006143">
    <property type="entry name" value="RND_pump_MFP"/>
</dbReference>
<dbReference type="OrthoDB" id="9806939at2"/>
<dbReference type="Pfam" id="PF25954">
    <property type="entry name" value="Beta-barrel_RND_2"/>
    <property type="match status" value="1"/>
</dbReference>
<proteinExistence type="inferred from homology"/>
<organism evidence="4 5">
    <name type="scientific">Pontibacter ummariensis</name>
    <dbReference type="NCBI Taxonomy" id="1610492"/>
    <lineage>
        <taxon>Bacteria</taxon>
        <taxon>Pseudomonadati</taxon>
        <taxon>Bacteroidota</taxon>
        <taxon>Cytophagia</taxon>
        <taxon>Cytophagales</taxon>
        <taxon>Hymenobacteraceae</taxon>
        <taxon>Pontibacter</taxon>
    </lineage>
</organism>
<evidence type="ECO:0000259" key="3">
    <source>
        <dbReference type="Pfam" id="PF25989"/>
    </source>
</evidence>
<dbReference type="PANTHER" id="PTHR30469">
    <property type="entry name" value="MULTIDRUG RESISTANCE PROTEIN MDTA"/>
    <property type="match status" value="1"/>
</dbReference>
<evidence type="ECO:0000313" key="5">
    <source>
        <dbReference type="Proteomes" id="UP000198432"/>
    </source>
</evidence>
<evidence type="ECO:0000256" key="1">
    <source>
        <dbReference type="ARBA" id="ARBA00009477"/>
    </source>
</evidence>
<evidence type="ECO:0000259" key="2">
    <source>
        <dbReference type="Pfam" id="PF25954"/>
    </source>
</evidence>
<dbReference type="Gene3D" id="2.40.420.20">
    <property type="match status" value="1"/>
</dbReference>
<dbReference type="InterPro" id="IPR058792">
    <property type="entry name" value="Beta-barrel_RND_2"/>
</dbReference>
<dbReference type="Proteomes" id="UP000198432">
    <property type="component" value="Unassembled WGS sequence"/>
</dbReference>